<accession>A0A5E7FXA1</accession>
<keyword evidence="1" id="KW-0472">Membrane</keyword>
<dbReference type="Proteomes" id="UP000379480">
    <property type="component" value="Unassembled WGS sequence"/>
</dbReference>
<feature type="transmembrane region" description="Helical" evidence="1">
    <location>
        <begin position="6"/>
        <end position="32"/>
    </location>
</feature>
<organism evidence="2 3">
    <name type="scientific">Pseudomonas fluorescens</name>
    <dbReference type="NCBI Taxonomy" id="294"/>
    <lineage>
        <taxon>Bacteria</taxon>
        <taxon>Pseudomonadati</taxon>
        <taxon>Pseudomonadota</taxon>
        <taxon>Gammaproteobacteria</taxon>
        <taxon>Pseudomonadales</taxon>
        <taxon>Pseudomonadaceae</taxon>
        <taxon>Pseudomonas</taxon>
    </lineage>
</organism>
<evidence type="ECO:0000256" key="1">
    <source>
        <dbReference type="SAM" id="Phobius"/>
    </source>
</evidence>
<evidence type="ECO:0000313" key="3">
    <source>
        <dbReference type="Proteomes" id="UP000379480"/>
    </source>
</evidence>
<keyword evidence="1" id="KW-0812">Transmembrane</keyword>
<dbReference type="EMBL" id="CABVHY010000054">
    <property type="protein sequence ID" value="VVO43950.1"/>
    <property type="molecule type" value="Genomic_DNA"/>
</dbReference>
<name>A0A5E7FXA1_PSEFL</name>
<reference evidence="2 3" key="1">
    <citation type="submission" date="2019-09" db="EMBL/GenBank/DDBJ databases">
        <authorList>
            <person name="Chandra G."/>
            <person name="Truman W A."/>
        </authorList>
    </citation>
    <scope>NUCLEOTIDE SEQUENCE [LARGE SCALE GENOMIC DNA]</scope>
    <source>
        <strain evidence="2">PS723</strain>
    </source>
</reference>
<sequence length="60" mass="6344">MASSMISVAMIATSVALTSIVAIAMAAVALAMMGIPASIRVRPVYRAWSLLVMPWRLVVP</sequence>
<gene>
    <name evidence="2" type="ORF">PS723_06266</name>
</gene>
<keyword evidence="1" id="KW-1133">Transmembrane helix</keyword>
<evidence type="ECO:0000313" key="2">
    <source>
        <dbReference type="EMBL" id="VVO43950.1"/>
    </source>
</evidence>
<dbReference type="AlphaFoldDB" id="A0A5E7FXA1"/>
<protein>
    <submittedName>
        <fullName evidence="2">Uncharacterized protein</fullName>
    </submittedName>
</protein>
<proteinExistence type="predicted"/>